<proteinExistence type="inferred from homology"/>
<dbReference type="PANTHER" id="PTHR30346:SF0">
    <property type="entry name" value="HCA OPERON TRANSCRIPTIONAL ACTIVATOR HCAR"/>
    <property type="match status" value="1"/>
</dbReference>
<dbReference type="Pfam" id="PF00126">
    <property type="entry name" value="HTH_1"/>
    <property type="match status" value="1"/>
</dbReference>
<dbReference type="GO" id="GO:0003700">
    <property type="term" value="F:DNA-binding transcription factor activity"/>
    <property type="evidence" value="ECO:0007669"/>
    <property type="project" value="InterPro"/>
</dbReference>
<dbReference type="GO" id="GO:0003677">
    <property type="term" value="F:DNA binding"/>
    <property type="evidence" value="ECO:0007669"/>
    <property type="project" value="UniProtKB-KW"/>
</dbReference>
<organism evidence="6 7">
    <name type="scientific">Herbaspirillum robiniae</name>
    <dbReference type="NCBI Taxonomy" id="2014887"/>
    <lineage>
        <taxon>Bacteria</taxon>
        <taxon>Pseudomonadati</taxon>
        <taxon>Pseudomonadota</taxon>
        <taxon>Betaproteobacteria</taxon>
        <taxon>Burkholderiales</taxon>
        <taxon>Oxalobacteraceae</taxon>
        <taxon>Herbaspirillum</taxon>
    </lineage>
</organism>
<dbReference type="InterPro" id="IPR036390">
    <property type="entry name" value="WH_DNA-bd_sf"/>
</dbReference>
<dbReference type="PANTHER" id="PTHR30346">
    <property type="entry name" value="TRANSCRIPTIONAL DUAL REGULATOR HCAR-RELATED"/>
    <property type="match status" value="1"/>
</dbReference>
<dbReference type="CDD" id="cd08427">
    <property type="entry name" value="PBP2_LTTR_like_2"/>
    <property type="match status" value="1"/>
</dbReference>
<dbReference type="Proteomes" id="UP000197596">
    <property type="component" value="Unassembled WGS sequence"/>
</dbReference>
<dbReference type="AlphaFoldDB" id="A0A246WRD6"/>
<dbReference type="SUPFAM" id="SSF46785">
    <property type="entry name" value="Winged helix' DNA-binding domain"/>
    <property type="match status" value="1"/>
</dbReference>
<dbReference type="InterPro" id="IPR000847">
    <property type="entry name" value="LysR_HTH_N"/>
</dbReference>
<evidence type="ECO:0000259" key="5">
    <source>
        <dbReference type="PROSITE" id="PS50931"/>
    </source>
</evidence>
<dbReference type="InterPro" id="IPR005119">
    <property type="entry name" value="LysR_subst-bd"/>
</dbReference>
<reference evidence="6 7" key="1">
    <citation type="submission" date="2017-06" db="EMBL/GenBank/DDBJ databases">
        <title>Herbaspirillum phytohormonus sp. nov., isolated from the root nodule of Robinia pseudoacacia in lead-zinc mine.</title>
        <authorList>
            <person name="Fan M."/>
            <person name="Lin Y."/>
        </authorList>
    </citation>
    <scope>NUCLEOTIDE SEQUENCE [LARGE SCALE GENOMIC DNA]</scope>
    <source>
        <strain evidence="6 7">HZ10</strain>
    </source>
</reference>
<evidence type="ECO:0000256" key="3">
    <source>
        <dbReference type="ARBA" id="ARBA00023125"/>
    </source>
</evidence>
<dbReference type="FunFam" id="1.10.10.10:FF:000001">
    <property type="entry name" value="LysR family transcriptional regulator"/>
    <property type="match status" value="1"/>
</dbReference>
<comment type="caution">
    <text evidence="6">The sequence shown here is derived from an EMBL/GenBank/DDBJ whole genome shotgun (WGS) entry which is preliminary data.</text>
</comment>
<protein>
    <submittedName>
        <fullName evidence="6">LysR family transcriptional regulator</fullName>
    </submittedName>
</protein>
<accession>A0A246WRD6</accession>
<dbReference type="GO" id="GO:0032993">
    <property type="term" value="C:protein-DNA complex"/>
    <property type="evidence" value="ECO:0007669"/>
    <property type="project" value="TreeGrafter"/>
</dbReference>
<dbReference type="Pfam" id="PF03466">
    <property type="entry name" value="LysR_substrate"/>
    <property type="match status" value="1"/>
</dbReference>
<dbReference type="SUPFAM" id="SSF53850">
    <property type="entry name" value="Periplasmic binding protein-like II"/>
    <property type="match status" value="1"/>
</dbReference>
<evidence type="ECO:0000313" key="6">
    <source>
        <dbReference type="EMBL" id="OWY28910.1"/>
    </source>
</evidence>
<keyword evidence="3" id="KW-0238">DNA-binding</keyword>
<evidence type="ECO:0000256" key="2">
    <source>
        <dbReference type="ARBA" id="ARBA00023015"/>
    </source>
</evidence>
<dbReference type="EMBL" id="NJGU01000006">
    <property type="protein sequence ID" value="OWY28910.1"/>
    <property type="molecule type" value="Genomic_DNA"/>
</dbReference>
<gene>
    <name evidence="6" type="ORF">CEJ42_13170</name>
</gene>
<dbReference type="Gene3D" id="1.10.10.10">
    <property type="entry name" value="Winged helix-like DNA-binding domain superfamily/Winged helix DNA-binding domain"/>
    <property type="match status" value="1"/>
</dbReference>
<dbReference type="PROSITE" id="PS50931">
    <property type="entry name" value="HTH_LYSR"/>
    <property type="match status" value="1"/>
</dbReference>
<name>A0A246WRD6_9BURK</name>
<evidence type="ECO:0000313" key="7">
    <source>
        <dbReference type="Proteomes" id="UP000197596"/>
    </source>
</evidence>
<feature type="domain" description="HTH lysR-type" evidence="5">
    <location>
        <begin position="1"/>
        <end position="58"/>
    </location>
</feature>
<evidence type="ECO:0000256" key="1">
    <source>
        <dbReference type="ARBA" id="ARBA00009437"/>
    </source>
</evidence>
<dbReference type="Gene3D" id="3.40.190.290">
    <property type="match status" value="1"/>
</dbReference>
<dbReference type="RefSeq" id="WP_088751367.1">
    <property type="nucleotide sequence ID" value="NZ_NJGU01000006.1"/>
</dbReference>
<evidence type="ECO:0000256" key="4">
    <source>
        <dbReference type="ARBA" id="ARBA00023163"/>
    </source>
</evidence>
<dbReference type="InterPro" id="IPR036388">
    <property type="entry name" value="WH-like_DNA-bd_sf"/>
</dbReference>
<keyword evidence="2" id="KW-0805">Transcription regulation</keyword>
<keyword evidence="4" id="KW-0804">Transcription</keyword>
<sequence length="298" mass="31942">MDIRYVQSFVAVVESGSLAEAARRLDLTAAAVAARVRSLEEDLGAQLIQRSGRSVRPTAQGLKVLESAHALLRSARDMQALARDGAAEVGELRLGVFVSAMTSVLPSLLQGFYRSYPHASLFVEPGASVELCRKVAAGELDAAVVVEPQFAVPKTCEWIALMDEPLVVIAPAGTAEKDAHTLLRNEPFIRYNRNVLGGQLADRYLRDHGIVPRQRLEIDSLLAIAALVGKGLGVSLLPDWSARWEGGQALVRIELPDRPPVRRVGLLVARHSPHVALARVFADHALQALGGGPAQAAA</sequence>
<comment type="similarity">
    <text evidence="1">Belongs to the LysR transcriptional regulatory family.</text>
</comment>